<evidence type="ECO:0000259" key="4">
    <source>
        <dbReference type="PROSITE" id="PS50893"/>
    </source>
</evidence>
<evidence type="ECO:0000313" key="5">
    <source>
        <dbReference type="EMBL" id="PWF23297.1"/>
    </source>
</evidence>
<feature type="domain" description="ABC transporter" evidence="4">
    <location>
        <begin position="4"/>
        <end position="234"/>
    </location>
</feature>
<dbReference type="InterPro" id="IPR003439">
    <property type="entry name" value="ABC_transporter-like_ATP-bd"/>
</dbReference>
<keyword evidence="2" id="KW-0547">Nucleotide-binding</keyword>
<dbReference type="InterPro" id="IPR017871">
    <property type="entry name" value="ABC_transporter-like_CS"/>
</dbReference>
<dbReference type="SUPFAM" id="SSF52540">
    <property type="entry name" value="P-loop containing nucleoside triphosphate hydrolases"/>
    <property type="match status" value="1"/>
</dbReference>
<dbReference type="SMART" id="SM00382">
    <property type="entry name" value="AAA"/>
    <property type="match status" value="1"/>
</dbReference>
<dbReference type="AlphaFoldDB" id="A0A2V1JY54"/>
<gene>
    <name evidence="5" type="ORF">DD235_09985</name>
</gene>
<dbReference type="Pfam" id="PF00005">
    <property type="entry name" value="ABC_tran"/>
    <property type="match status" value="1"/>
</dbReference>
<dbReference type="PANTHER" id="PTHR42794">
    <property type="entry name" value="HEMIN IMPORT ATP-BINDING PROTEIN HMUV"/>
    <property type="match status" value="1"/>
</dbReference>
<comment type="caution">
    <text evidence="5">The sequence shown here is derived from an EMBL/GenBank/DDBJ whole genome shotgun (WGS) entry which is preliminary data.</text>
</comment>
<proteinExistence type="predicted"/>
<dbReference type="GO" id="GO:0016887">
    <property type="term" value="F:ATP hydrolysis activity"/>
    <property type="evidence" value="ECO:0007669"/>
    <property type="project" value="InterPro"/>
</dbReference>
<protein>
    <submittedName>
        <fullName evidence="5">Ferrichrome ABC transporter</fullName>
    </submittedName>
</protein>
<dbReference type="GO" id="GO:0005524">
    <property type="term" value="F:ATP binding"/>
    <property type="evidence" value="ECO:0007669"/>
    <property type="project" value="UniProtKB-KW"/>
</dbReference>
<dbReference type="InterPro" id="IPR003593">
    <property type="entry name" value="AAA+_ATPase"/>
</dbReference>
<evidence type="ECO:0000313" key="6">
    <source>
        <dbReference type="Proteomes" id="UP000245212"/>
    </source>
</evidence>
<keyword evidence="3" id="KW-0067">ATP-binding</keyword>
<dbReference type="RefSeq" id="WP_109061913.1">
    <property type="nucleotide sequence ID" value="NZ_QETA01000003.1"/>
</dbReference>
<organism evidence="5 6">
    <name type="scientific">Corticimicrobacter populi</name>
    <dbReference type="NCBI Taxonomy" id="2175229"/>
    <lineage>
        <taxon>Bacteria</taxon>
        <taxon>Pseudomonadati</taxon>
        <taxon>Pseudomonadota</taxon>
        <taxon>Betaproteobacteria</taxon>
        <taxon>Burkholderiales</taxon>
        <taxon>Alcaligenaceae</taxon>
        <taxon>Corticimicrobacter</taxon>
    </lineage>
</organism>
<evidence type="ECO:0000256" key="1">
    <source>
        <dbReference type="ARBA" id="ARBA00022475"/>
    </source>
</evidence>
<dbReference type="InterPro" id="IPR027417">
    <property type="entry name" value="P-loop_NTPase"/>
</dbReference>
<dbReference type="PANTHER" id="PTHR42794:SF2">
    <property type="entry name" value="ABC TRANSPORTER ATP-BINDING PROTEIN"/>
    <property type="match status" value="1"/>
</dbReference>
<keyword evidence="1" id="KW-1003">Cell membrane</keyword>
<dbReference type="PROSITE" id="PS00211">
    <property type="entry name" value="ABC_TRANSPORTER_1"/>
    <property type="match status" value="1"/>
</dbReference>
<reference evidence="6" key="1">
    <citation type="submission" date="2018-05" db="EMBL/GenBank/DDBJ databases">
        <authorList>
            <person name="Li Y."/>
        </authorList>
    </citation>
    <scope>NUCLEOTIDE SEQUENCE [LARGE SCALE GENOMIC DNA]</scope>
    <source>
        <strain evidence="6">3d-2-2</strain>
    </source>
</reference>
<accession>A0A2V1JY54</accession>
<sequence>MVTLTLDRVGAAYGRQTILEGISTPALQGGSLVALVGANGAGKSTLLRRLAGQLDGPGCVVAEHDGRPVEAARICYMPQDTTPEARLTVYESMILSLKNQSRGWRVSSHEHDEIESVLAMLGIAELGFRTMAELSGGQRQLAGLAQVLVRQPQILLLDEPTSALDLRRQMQFFKLIRQVVTARGMVCVASLHDLNQVMRFAECVLVLENRQHSVCGHPDVVLTPERLARVYGIEARIESCSRGQRHVFVDDCS</sequence>
<evidence type="ECO:0000256" key="3">
    <source>
        <dbReference type="ARBA" id="ARBA00022840"/>
    </source>
</evidence>
<dbReference type="PROSITE" id="PS50893">
    <property type="entry name" value="ABC_TRANSPORTER_2"/>
    <property type="match status" value="1"/>
</dbReference>
<dbReference type="EMBL" id="QETA01000003">
    <property type="protein sequence ID" value="PWF23297.1"/>
    <property type="molecule type" value="Genomic_DNA"/>
</dbReference>
<dbReference type="Gene3D" id="3.40.50.300">
    <property type="entry name" value="P-loop containing nucleotide triphosphate hydrolases"/>
    <property type="match status" value="1"/>
</dbReference>
<dbReference type="CDD" id="cd03214">
    <property type="entry name" value="ABC_Iron-Siderophores_B12_Hemin"/>
    <property type="match status" value="1"/>
</dbReference>
<name>A0A2V1JY54_9BURK</name>
<keyword evidence="1" id="KW-0472">Membrane</keyword>
<evidence type="ECO:0000256" key="2">
    <source>
        <dbReference type="ARBA" id="ARBA00022741"/>
    </source>
</evidence>
<dbReference type="Proteomes" id="UP000245212">
    <property type="component" value="Unassembled WGS sequence"/>
</dbReference>
<keyword evidence="6" id="KW-1185">Reference proteome</keyword>